<dbReference type="InterPro" id="IPR029441">
    <property type="entry name" value="Cass2"/>
</dbReference>
<dbReference type="Pfam" id="PF14526">
    <property type="entry name" value="Cass2"/>
    <property type="match status" value="1"/>
</dbReference>
<dbReference type="SMART" id="SM00871">
    <property type="entry name" value="AraC_E_bind"/>
    <property type="match status" value="2"/>
</dbReference>
<evidence type="ECO:0000259" key="1">
    <source>
        <dbReference type="SMART" id="SM00871"/>
    </source>
</evidence>
<gene>
    <name evidence="2" type="ORF">L1F29_02965</name>
</gene>
<dbReference type="Gene3D" id="3.20.80.10">
    <property type="entry name" value="Regulatory factor, effector binding domain"/>
    <property type="match status" value="2"/>
</dbReference>
<evidence type="ECO:0000313" key="2">
    <source>
        <dbReference type="EMBL" id="UVI30854.1"/>
    </source>
</evidence>
<feature type="domain" description="AraC effector-binding" evidence="1">
    <location>
        <begin position="149"/>
        <end position="302"/>
    </location>
</feature>
<protein>
    <submittedName>
        <fullName evidence="2">Effector binding domain-containing protein</fullName>
    </submittedName>
</protein>
<sequence>MTVQINLEELIQVRTAVTEKVHLVGLKGANDYEVEKRMFAELKARNDEIPNRIGADEYLVIFGDGLLVAAQVTEFGQLPEGMTAYTLEPDEHAVFRFEEKHICAFWEYFCSPDNQAKYNLNIDKPRFEIFKESLQPAGMTEIYFPTHDREVKVLALGELKLVGLRVICKNGGEYKTEIPKAAAELKRRIGDIDSKTEPQRMIGVFVPGDYSQQEDGYWVCVQVDDVASVPEGMTSLIVPPQSYAVTLHKGRIDMIFRTYELLHHWIAEHGYERIQRSWHLEIYEQWGTPSDTVEVMLHDTITV</sequence>
<name>A0ABY5SB14_9BACL</name>
<dbReference type="Proteomes" id="UP001057877">
    <property type="component" value="Chromosome"/>
</dbReference>
<reference evidence="2" key="1">
    <citation type="submission" date="2022-01" db="EMBL/GenBank/DDBJ databases">
        <title>Paenibacillus spongiae sp. nov., isolated from marine sponge.</title>
        <authorList>
            <person name="Li Z."/>
            <person name="Zhang M."/>
        </authorList>
    </citation>
    <scope>NUCLEOTIDE SEQUENCE</scope>
    <source>
        <strain evidence="2">PHS-Z3</strain>
    </source>
</reference>
<evidence type="ECO:0000313" key="3">
    <source>
        <dbReference type="Proteomes" id="UP001057877"/>
    </source>
</evidence>
<dbReference type="EMBL" id="CP091430">
    <property type="protein sequence ID" value="UVI30854.1"/>
    <property type="molecule type" value="Genomic_DNA"/>
</dbReference>
<dbReference type="PANTHER" id="PTHR36444:SF2">
    <property type="entry name" value="TRANSCRIPTIONAL REGULATOR PROTEIN YOBU-RELATED"/>
    <property type="match status" value="1"/>
</dbReference>
<dbReference type="SUPFAM" id="SSF55136">
    <property type="entry name" value="Probable bacterial effector-binding domain"/>
    <property type="match status" value="1"/>
</dbReference>
<dbReference type="InterPro" id="IPR011256">
    <property type="entry name" value="Reg_factor_effector_dom_sf"/>
</dbReference>
<dbReference type="RefSeq" id="WP_258386917.1">
    <property type="nucleotide sequence ID" value="NZ_CP091430.1"/>
</dbReference>
<dbReference type="InterPro" id="IPR010499">
    <property type="entry name" value="AraC_E-bd"/>
</dbReference>
<keyword evidence="3" id="KW-1185">Reference proteome</keyword>
<organism evidence="2 3">
    <name type="scientific">Paenibacillus spongiae</name>
    <dbReference type="NCBI Taxonomy" id="2909671"/>
    <lineage>
        <taxon>Bacteria</taxon>
        <taxon>Bacillati</taxon>
        <taxon>Bacillota</taxon>
        <taxon>Bacilli</taxon>
        <taxon>Bacillales</taxon>
        <taxon>Paenibacillaceae</taxon>
        <taxon>Paenibacillus</taxon>
    </lineage>
</organism>
<dbReference type="PANTHER" id="PTHR36444">
    <property type="entry name" value="TRANSCRIPTIONAL REGULATOR PROTEIN YOBU-RELATED"/>
    <property type="match status" value="1"/>
</dbReference>
<dbReference type="InterPro" id="IPR053182">
    <property type="entry name" value="YobU-like_regulator"/>
</dbReference>
<accession>A0ABY5SB14</accession>
<proteinExistence type="predicted"/>
<feature type="domain" description="AraC effector-binding" evidence="1">
    <location>
        <begin position="11"/>
        <end position="147"/>
    </location>
</feature>